<evidence type="ECO:0000313" key="9">
    <source>
        <dbReference type="RefSeq" id="XP_034236795.1"/>
    </source>
</evidence>
<dbReference type="GO" id="GO:0005634">
    <property type="term" value="C:nucleus"/>
    <property type="evidence" value="ECO:0007669"/>
    <property type="project" value="TreeGrafter"/>
</dbReference>
<dbReference type="EC" id="2.7.-.-" evidence="6"/>
<dbReference type="InterPro" id="IPR005522">
    <property type="entry name" value="IPK"/>
</dbReference>
<dbReference type="PANTHER" id="PTHR12400">
    <property type="entry name" value="INOSITOL POLYPHOSPHATE KINASE"/>
    <property type="match status" value="1"/>
</dbReference>
<evidence type="ECO:0000256" key="1">
    <source>
        <dbReference type="ARBA" id="ARBA00007374"/>
    </source>
</evidence>
<sequence>MLDEKIEMPATLAPPWPTAAKPRVAVGSTVSDEGCSPRCSPSSSPSPSSEEEAWRWPGADVKDPKEDLGDTRARCCSSDSAIALHDEDAAPTWPHDTHGTDSDLQRDVDDAEDVDDDIPAGSDASYQGDKQQRVAVPIASPAAGDEGVFDDPWRSAHPSLAELKGLSLDDVRWSRFTELQDGTVDEDAEVEALVADGCDERGRRVKVFSFDSYDSGVSVSALRRASTQSAGAAEDDAHPPYRYWRTPSVVVSDYSDDLSSFPGSAVTLEEIELFRSQYAARIAAGDATDLSSTDVSRTSSCANLQQLDADYALRCWGSRKSSYCSTCSTLSGDEDAANCDNQLEAVRTRTKPSGWRKIRNIVTWSPFVQNYKNQQYFWVQLAGHQGNFRAGPTPGTILKKVCTAEELAFKALMKDMLKPYVPDYKGQITSEEGDSYLHLQDLLSEFNKPCVMDCKMGVRTYLEDELNKARGNQKLRKDMYEKMIAVNPDEPTEDERRAGGVTKTRYMVFRETMSSTATLGFRIEGLKKSDGQSSKDFKTTKDREQIKKAFREFTRGCPHAVSRYIQRLRAIKATLEVSEFFATHEVIGSSLLFVHDADKANIWLIDFAKSRLLPPGVAPITHNAPWIEGNHEDGYLIGLRNLIDIFTEMELSPESPPTPPPEPSTSSSSSSGSAPSSAPGSADSSPPDASPPSSPEESSPCRTVPSLNRKDTLVAQVADEEAKEDSPPPFSVQLELRPHPDATAPEDVVQRPQQQRLAAAPALPVPVHIKKTDTVLALQTPAEAAALDRTELT</sequence>
<dbReference type="FunCoup" id="A0A6P8YIG4">
    <property type="interactions" value="123"/>
</dbReference>
<gene>
    <name evidence="9" type="primary">LOC117642595</name>
</gene>
<dbReference type="GO" id="GO:0005737">
    <property type="term" value="C:cytoplasm"/>
    <property type="evidence" value="ECO:0007669"/>
    <property type="project" value="TreeGrafter"/>
</dbReference>
<feature type="region of interest" description="Disordered" evidence="7">
    <location>
        <begin position="85"/>
        <end position="133"/>
    </location>
</feature>
<protein>
    <recommendedName>
        <fullName evidence="6">Kinase</fullName>
        <ecNumber evidence="6">2.7.-.-</ecNumber>
    </recommendedName>
</protein>
<dbReference type="CTD" id="32285"/>
<keyword evidence="4 6" id="KW-0418">Kinase</keyword>
<accession>A0A6P8YIG4</accession>
<feature type="region of interest" description="Disordered" evidence="7">
    <location>
        <begin position="1"/>
        <end position="72"/>
    </location>
</feature>
<comment type="similarity">
    <text evidence="1 6">Belongs to the inositol phosphokinase (IPK) family.</text>
</comment>
<reference evidence="9" key="1">
    <citation type="submission" date="2025-08" db="UniProtKB">
        <authorList>
            <consortium name="RefSeq"/>
        </authorList>
    </citation>
    <scope>IDENTIFICATION</scope>
    <source>
        <tissue evidence="9">Total insect</tissue>
    </source>
</reference>
<evidence type="ECO:0000256" key="5">
    <source>
        <dbReference type="ARBA" id="ARBA00022840"/>
    </source>
</evidence>
<proteinExistence type="inferred from homology"/>
<dbReference type="SUPFAM" id="SSF56104">
    <property type="entry name" value="SAICAR synthase-like"/>
    <property type="match status" value="1"/>
</dbReference>
<keyword evidence="5" id="KW-0067">ATP-binding</keyword>
<name>A0A6P8YIG4_THRPL</name>
<dbReference type="KEGG" id="tpal:117642595"/>
<feature type="region of interest" description="Disordered" evidence="7">
    <location>
        <begin position="650"/>
        <end position="746"/>
    </location>
</feature>
<keyword evidence="3" id="KW-0547">Nucleotide-binding</keyword>
<dbReference type="AlphaFoldDB" id="A0A6P8YIG4"/>
<dbReference type="Pfam" id="PF03770">
    <property type="entry name" value="IPK"/>
    <property type="match status" value="1"/>
</dbReference>
<evidence type="ECO:0000256" key="2">
    <source>
        <dbReference type="ARBA" id="ARBA00022679"/>
    </source>
</evidence>
<dbReference type="PANTHER" id="PTHR12400:SF97">
    <property type="entry name" value="KINASE"/>
    <property type="match status" value="1"/>
</dbReference>
<keyword evidence="8" id="KW-1185">Reference proteome</keyword>
<feature type="compositionally biased region" description="Pro residues" evidence="7">
    <location>
        <begin position="654"/>
        <end position="663"/>
    </location>
</feature>
<dbReference type="GeneID" id="117642595"/>
<dbReference type="GO" id="GO:0046854">
    <property type="term" value="P:phosphatidylinositol phosphate biosynthetic process"/>
    <property type="evidence" value="ECO:0007669"/>
    <property type="project" value="TreeGrafter"/>
</dbReference>
<dbReference type="GO" id="GO:0005524">
    <property type="term" value="F:ATP binding"/>
    <property type="evidence" value="ECO:0007669"/>
    <property type="project" value="UniProtKB-KW"/>
</dbReference>
<dbReference type="FunFam" id="3.30.470.160:FF:000001">
    <property type="entry name" value="Kinase"/>
    <property type="match status" value="1"/>
</dbReference>
<feature type="compositionally biased region" description="Acidic residues" evidence="7">
    <location>
        <begin position="109"/>
        <end position="118"/>
    </location>
</feature>
<feature type="compositionally biased region" description="Basic and acidic residues" evidence="7">
    <location>
        <begin position="95"/>
        <end position="108"/>
    </location>
</feature>
<dbReference type="InParanoid" id="A0A6P8YIG4"/>
<evidence type="ECO:0000256" key="4">
    <source>
        <dbReference type="ARBA" id="ARBA00022777"/>
    </source>
</evidence>
<dbReference type="GO" id="GO:0032958">
    <property type="term" value="P:inositol phosphate biosynthetic process"/>
    <property type="evidence" value="ECO:0007669"/>
    <property type="project" value="InterPro"/>
</dbReference>
<dbReference type="Gene3D" id="3.30.470.160">
    <property type="entry name" value="Inositol polyphosphate kinase"/>
    <property type="match status" value="1"/>
</dbReference>
<dbReference type="OrthoDB" id="338650at2759"/>
<evidence type="ECO:0000256" key="6">
    <source>
        <dbReference type="RuleBase" id="RU363090"/>
    </source>
</evidence>
<dbReference type="RefSeq" id="XP_034236795.1">
    <property type="nucleotide sequence ID" value="XM_034380904.1"/>
</dbReference>
<feature type="compositionally biased region" description="Basic and acidic residues" evidence="7">
    <location>
        <begin position="60"/>
        <end position="72"/>
    </location>
</feature>
<organism evidence="9">
    <name type="scientific">Thrips palmi</name>
    <name type="common">Melon thrips</name>
    <dbReference type="NCBI Taxonomy" id="161013"/>
    <lineage>
        <taxon>Eukaryota</taxon>
        <taxon>Metazoa</taxon>
        <taxon>Ecdysozoa</taxon>
        <taxon>Arthropoda</taxon>
        <taxon>Hexapoda</taxon>
        <taxon>Insecta</taxon>
        <taxon>Pterygota</taxon>
        <taxon>Neoptera</taxon>
        <taxon>Paraneoptera</taxon>
        <taxon>Thysanoptera</taxon>
        <taxon>Terebrantia</taxon>
        <taxon>Thripoidea</taxon>
        <taxon>Thripidae</taxon>
        <taxon>Thrips</taxon>
    </lineage>
</organism>
<evidence type="ECO:0000256" key="3">
    <source>
        <dbReference type="ARBA" id="ARBA00022741"/>
    </source>
</evidence>
<dbReference type="GO" id="GO:0000828">
    <property type="term" value="F:inositol hexakisphosphate kinase activity"/>
    <property type="evidence" value="ECO:0007669"/>
    <property type="project" value="TreeGrafter"/>
</dbReference>
<evidence type="ECO:0000313" key="8">
    <source>
        <dbReference type="Proteomes" id="UP000515158"/>
    </source>
</evidence>
<keyword evidence="2 6" id="KW-0808">Transferase</keyword>
<dbReference type="InterPro" id="IPR038286">
    <property type="entry name" value="IPK_sf"/>
</dbReference>
<dbReference type="Proteomes" id="UP000515158">
    <property type="component" value="Unplaced"/>
</dbReference>
<evidence type="ECO:0000256" key="7">
    <source>
        <dbReference type="SAM" id="MobiDB-lite"/>
    </source>
</evidence>
<feature type="compositionally biased region" description="Low complexity" evidence="7">
    <location>
        <begin position="664"/>
        <end position="687"/>
    </location>
</feature>